<reference evidence="2" key="1">
    <citation type="submission" date="2018-05" db="EMBL/GenBank/DDBJ databases">
        <title>Draft genome of Mucuna pruriens seed.</title>
        <authorList>
            <person name="Nnadi N.E."/>
            <person name="Vos R."/>
            <person name="Hasami M.H."/>
            <person name="Devisetty U.K."/>
            <person name="Aguiy J.C."/>
        </authorList>
    </citation>
    <scope>NUCLEOTIDE SEQUENCE [LARGE SCALE GENOMIC DNA]</scope>
    <source>
        <strain evidence="2">JCA_2017</strain>
    </source>
</reference>
<keyword evidence="1" id="KW-0812">Transmembrane</keyword>
<gene>
    <name evidence="2" type="ORF">CR513_05898</name>
</gene>
<keyword evidence="3" id="KW-1185">Reference proteome</keyword>
<name>A0A371I3Y0_MUCPR</name>
<sequence>MVTRRQQPHHIPILPLSEANGAFILDFLFDPVVILDVVFICVVPALRSLMPNKIPQEDAMV</sequence>
<keyword evidence="1" id="KW-1133">Transmembrane helix</keyword>
<dbReference type="EMBL" id="QJKJ01000989">
    <property type="protein sequence ID" value="RDY09703.1"/>
    <property type="molecule type" value="Genomic_DNA"/>
</dbReference>
<accession>A0A371I3Y0</accession>
<comment type="caution">
    <text evidence="2">The sequence shown here is derived from an EMBL/GenBank/DDBJ whole genome shotgun (WGS) entry which is preliminary data.</text>
</comment>
<dbReference type="AlphaFoldDB" id="A0A371I3Y0"/>
<evidence type="ECO:0000256" key="1">
    <source>
        <dbReference type="SAM" id="Phobius"/>
    </source>
</evidence>
<protein>
    <submittedName>
        <fullName evidence="2">Uncharacterized protein</fullName>
    </submittedName>
</protein>
<feature type="non-terminal residue" evidence="2">
    <location>
        <position position="1"/>
    </location>
</feature>
<feature type="transmembrane region" description="Helical" evidence="1">
    <location>
        <begin position="22"/>
        <end position="46"/>
    </location>
</feature>
<keyword evidence="1" id="KW-0472">Membrane</keyword>
<evidence type="ECO:0000313" key="2">
    <source>
        <dbReference type="EMBL" id="RDY09703.1"/>
    </source>
</evidence>
<dbReference type="Proteomes" id="UP000257109">
    <property type="component" value="Unassembled WGS sequence"/>
</dbReference>
<proteinExistence type="predicted"/>
<evidence type="ECO:0000313" key="3">
    <source>
        <dbReference type="Proteomes" id="UP000257109"/>
    </source>
</evidence>
<organism evidence="2 3">
    <name type="scientific">Mucuna pruriens</name>
    <name type="common">Velvet bean</name>
    <name type="synonym">Dolichos pruriens</name>
    <dbReference type="NCBI Taxonomy" id="157652"/>
    <lineage>
        <taxon>Eukaryota</taxon>
        <taxon>Viridiplantae</taxon>
        <taxon>Streptophyta</taxon>
        <taxon>Embryophyta</taxon>
        <taxon>Tracheophyta</taxon>
        <taxon>Spermatophyta</taxon>
        <taxon>Magnoliopsida</taxon>
        <taxon>eudicotyledons</taxon>
        <taxon>Gunneridae</taxon>
        <taxon>Pentapetalae</taxon>
        <taxon>rosids</taxon>
        <taxon>fabids</taxon>
        <taxon>Fabales</taxon>
        <taxon>Fabaceae</taxon>
        <taxon>Papilionoideae</taxon>
        <taxon>50 kb inversion clade</taxon>
        <taxon>NPAAA clade</taxon>
        <taxon>indigoferoid/millettioid clade</taxon>
        <taxon>Phaseoleae</taxon>
        <taxon>Mucuna</taxon>
    </lineage>
</organism>